<gene>
    <name evidence="1" type="ORF">K3G42_008683</name>
</gene>
<evidence type="ECO:0000313" key="1">
    <source>
        <dbReference type="EMBL" id="KAH7987644.1"/>
    </source>
</evidence>
<comment type="caution">
    <text evidence="1">The sequence shown here is derived from an EMBL/GenBank/DDBJ whole genome shotgun (WGS) entry which is preliminary data.</text>
</comment>
<reference evidence="1" key="1">
    <citation type="submission" date="2021-08" db="EMBL/GenBank/DDBJ databases">
        <title>The first chromosome-level gecko genome reveals the dynamic sex chromosomes of Neotropical dwarf geckos (Sphaerodactylidae: Sphaerodactylus).</title>
        <authorList>
            <person name="Pinto B.J."/>
            <person name="Keating S.E."/>
            <person name="Gamble T."/>
        </authorList>
    </citation>
    <scope>NUCLEOTIDE SEQUENCE</scope>
    <source>
        <strain evidence="1">TG3544</strain>
    </source>
</reference>
<accession>A0ACB8E602</accession>
<evidence type="ECO:0000313" key="2">
    <source>
        <dbReference type="Proteomes" id="UP000827872"/>
    </source>
</evidence>
<dbReference type="Proteomes" id="UP000827872">
    <property type="component" value="Linkage Group LG17"/>
</dbReference>
<keyword evidence="2" id="KW-1185">Reference proteome</keyword>
<protein>
    <submittedName>
        <fullName evidence="1">Uncharacterized protein</fullName>
    </submittedName>
</protein>
<name>A0ACB8E602_9SAUR</name>
<sequence>MRPRGTPPISAARLSLAFPQELDIAAAAFGAAASPVLLESIMCPLLSFLKNCLRTSRCVHPFQHPCLWLSELFIEQDDDMFEASKALLSVHSHLRRFWLEDAFPSCLSDDQTQGTLTHRNGCNPHCVFLFLLQSVAFDPTVLLDFLISSETCFLEYLVRYLKLLVEDWPRFACVSEGFEPMASGVHSFSLKGPSNQEKNGCQLHAHAERTLCDPQYCTVPFLTSSQSYSVVLQFDNRVVKPNRSGCLRGSDNMSSLGSVPRLVDYESSEDSDGEEECLADRPQTLLNNQACSDTAILEHDASPPDDDLTVLPPSWHQGSPNEPTLAEGTLWKSVKCLQELHKSISRLHRRNLFPYNPAALLKLLTRIDIISGAGRSAPSPPSLECLVSLAP</sequence>
<organism evidence="1 2">
    <name type="scientific">Sphaerodactylus townsendi</name>
    <dbReference type="NCBI Taxonomy" id="933632"/>
    <lineage>
        <taxon>Eukaryota</taxon>
        <taxon>Metazoa</taxon>
        <taxon>Chordata</taxon>
        <taxon>Craniata</taxon>
        <taxon>Vertebrata</taxon>
        <taxon>Euteleostomi</taxon>
        <taxon>Lepidosauria</taxon>
        <taxon>Squamata</taxon>
        <taxon>Bifurcata</taxon>
        <taxon>Gekkota</taxon>
        <taxon>Sphaerodactylidae</taxon>
        <taxon>Sphaerodactylus</taxon>
    </lineage>
</organism>
<proteinExistence type="predicted"/>
<dbReference type="EMBL" id="CM037630">
    <property type="protein sequence ID" value="KAH7987644.1"/>
    <property type="molecule type" value="Genomic_DNA"/>
</dbReference>